<dbReference type="GO" id="GO:0005886">
    <property type="term" value="C:plasma membrane"/>
    <property type="evidence" value="ECO:0007669"/>
    <property type="project" value="UniProtKB-SubCell"/>
</dbReference>
<dbReference type="AlphaFoldDB" id="A0AAE3SEV5"/>
<feature type="transmembrane region" description="Helical" evidence="9">
    <location>
        <begin position="326"/>
        <end position="344"/>
    </location>
</feature>
<evidence type="ECO:0000313" key="12">
    <source>
        <dbReference type="EMBL" id="MCW3786795.1"/>
    </source>
</evidence>
<dbReference type="InterPro" id="IPR033479">
    <property type="entry name" value="dCache_1"/>
</dbReference>
<dbReference type="CDD" id="cd06225">
    <property type="entry name" value="HAMP"/>
    <property type="match status" value="1"/>
</dbReference>
<dbReference type="Gene3D" id="3.30.450.20">
    <property type="entry name" value="PAS domain"/>
    <property type="match status" value="1"/>
</dbReference>
<dbReference type="EMBL" id="JAPDPJ010000019">
    <property type="protein sequence ID" value="MCW3786795.1"/>
    <property type="molecule type" value="Genomic_DNA"/>
</dbReference>
<dbReference type="PANTHER" id="PTHR43531:SF11">
    <property type="entry name" value="METHYL-ACCEPTING CHEMOTAXIS PROTEIN 3"/>
    <property type="match status" value="1"/>
</dbReference>
<keyword evidence="13" id="KW-1185">Reference proteome</keyword>
<sequence>MKFIRLKNLKILTKLLIFSQSIGLIIALSIGVLSIYNSGKALENENIEKIEALSNLKKKAIDQFYTNIFNDLKAFSASYETNLLLDRLLEYGETEEAHIGNAFNVSSEHYQDIYKDHYESFKTFIETKGYYDIFLISKDQGHVMFTVAKESDLGESLPNGFLKQSHFTDLWRRTVNKREIGVSDLKRYEPSNNDPAQFVTCPIMDENNEMKGILAVQVPDKMINDIMTNRIGMGKSGEAYLVGQDLLMRSDSRFIEDAILNTTVNGVTTKKALNKEIGIEIVDDYRGIPVISSYDYINIGGLDWALLTEMDVWEAVKASKDLRNKLIVIVCIIVVLLIFVSYFFGRSFSKPIEQVSVLAEQLSKGDLTHKLNYNQNDEIGQMVKGFNMMVDKLKTIISEVVYGSDNMLKASQQVSQSANLISQNASEQASSVEEISSTMEEIVANISNNTENSKRTEHISLAAKEGIDELSENTKETVRANQVIAQKSAVISEIAMQTNILALNAAVEAANSGEHGKGFAVVANEVRKLAERSKEAAEQIESDVLNGLKMSEIAGGRMVSILPDIALASDLVKEIAAASMEQTQGADQVNNAIQQLNYVTQQNAAASEELAAQSEEMSNHAGKLKDLVSYFKI</sequence>
<dbReference type="SMART" id="SM00283">
    <property type="entry name" value="MA"/>
    <property type="match status" value="1"/>
</dbReference>
<evidence type="ECO:0000256" key="5">
    <source>
        <dbReference type="ARBA" id="ARBA00022989"/>
    </source>
</evidence>
<comment type="caution">
    <text evidence="12">The sequence shown here is derived from an EMBL/GenBank/DDBJ whole genome shotgun (WGS) entry which is preliminary data.</text>
</comment>
<feature type="domain" description="HAMP" evidence="11">
    <location>
        <begin position="346"/>
        <end position="398"/>
    </location>
</feature>
<dbReference type="PANTHER" id="PTHR43531">
    <property type="entry name" value="PROTEIN ICFG"/>
    <property type="match status" value="1"/>
</dbReference>
<dbReference type="InterPro" id="IPR051310">
    <property type="entry name" value="MCP_chemotaxis"/>
</dbReference>
<evidence type="ECO:0000256" key="6">
    <source>
        <dbReference type="ARBA" id="ARBA00023136"/>
    </source>
</evidence>
<evidence type="ECO:0000259" key="10">
    <source>
        <dbReference type="PROSITE" id="PS50111"/>
    </source>
</evidence>
<evidence type="ECO:0000256" key="1">
    <source>
        <dbReference type="ARBA" id="ARBA00004651"/>
    </source>
</evidence>
<keyword evidence="6 9" id="KW-0472">Membrane</keyword>
<name>A0AAE3SEV5_9BACT</name>
<comment type="subcellular location">
    <subcellularLocation>
        <location evidence="1">Cell membrane</location>
        <topology evidence="1">Multi-pass membrane protein</topology>
    </subcellularLocation>
</comment>
<evidence type="ECO:0000256" key="9">
    <source>
        <dbReference type="SAM" id="Phobius"/>
    </source>
</evidence>
<dbReference type="PROSITE" id="PS50885">
    <property type="entry name" value="HAMP"/>
    <property type="match status" value="1"/>
</dbReference>
<protein>
    <submittedName>
        <fullName evidence="12">Methyl-accepting chemotaxis protein</fullName>
    </submittedName>
</protein>
<dbReference type="Pfam" id="PF02743">
    <property type="entry name" value="dCache_1"/>
    <property type="match status" value="1"/>
</dbReference>
<comment type="similarity">
    <text evidence="7">Belongs to the methyl-accepting chemotaxis (MCP) protein family.</text>
</comment>
<keyword evidence="3" id="KW-0145">Chemotaxis</keyword>
<organism evidence="12 13">
    <name type="scientific">Plebeiibacterium sediminum</name>
    <dbReference type="NCBI Taxonomy" id="2992112"/>
    <lineage>
        <taxon>Bacteria</taxon>
        <taxon>Pseudomonadati</taxon>
        <taxon>Bacteroidota</taxon>
        <taxon>Bacteroidia</taxon>
        <taxon>Marinilabiliales</taxon>
        <taxon>Marinilabiliaceae</taxon>
        <taxon>Plebeiibacterium</taxon>
    </lineage>
</organism>
<dbReference type="SMART" id="SM00304">
    <property type="entry name" value="HAMP"/>
    <property type="match status" value="1"/>
</dbReference>
<dbReference type="RefSeq" id="WP_301190360.1">
    <property type="nucleotide sequence ID" value="NZ_JAPDPJ010000019.1"/>
</dbReference>
<evidence type="ECO:0000256" key="4">
    <source>
        <dbReference type="ARBA" id="ARBA00022692"/>
    </source>
</evidence>
<evidence type="ECO:0000259" key="11">
    <source>
        <dbReference type="PROSITE" id="PS50885"/>
    </source>
</evidence>
<accession>A0AAE3SEV5</accession>
<keyword evidence="8" id="KW-0807">Transducer</keyword>
<keyword evidence="2" id="KW-1003">Cell membrane</keyword>
<dbReference type="GO" id="GO:0006935">
    <property type="term" value="P:chemotaxis"/>
    <property type="evidence" value="ECO:0007669"/>
    <property type="project" value="UniProtKB-KW"/>
</dbReference>
<dbReference type="Pfam" id="PF00672">
    <property type="entry name" value="HAMP"/>
    <property type="match status" value="1"/>
</dbReference>
<evidence type="ECO:0000313" key="13">
    <source>
        <dbReference type="Proteomes" id="UP001209229"/>
    </source>
</evidence>
<dbReference type="PROSITE" id="PS50111">
    <property type="entry name" value="CHEMOTAXIS_TRANSDUC_2"/>
    <property type="match status" value="1"/>
</dbReference>
<dbReference type="SUPFAM" id="SSF58104">
    <property type="entry name" value="Methyl-accepting chemotaxis protein (MCP) signaling domain"/>
    <property type="match status" value="1"/>
</dbReference>
<dbReference type="GO" id="GO:0007165">
    <property type="term" value="P:signal transduction"/>
    <property type="evidence" value="ECO:0007669"/>
    <property type="project" value="UniProtKB-KW"/>
</dbReference>
<gene>
    <name evidence="12" type="ORF">OM075_09970</name>
</gene>
<dbReference type="Proteomes" id="UP001209229">
    <property type="component" value="Unassembled WGS sequence"/>
</dbReference>
<keyword evidence="5 9" id="KW-1133">Transmembrane helix</keyword>
<evidence type="ECO:0000256" key="7">
    <source>
        <dbReference type="ARBA" id="ARBA00029447"/>
    </source>
</evidence>
<dbReference type="Pfam" id="PF00015">
    <property type="entry name" value="MCPsignal"/>
    <property type="match status" value="1"/>
</dbReference>
<feature type="transmembrane region" description="Helical" evidence="9">
    <location>
        <begin position="12"/>
        <end position="36"/>
    </location>
</feature>
<evidence type="ECO:0000256" key="2">
    <source>
        <dbReference type="ARBA" id="ARBA00022475"/>
    </source>
</evidence>
<proteinExistence type="inferred from homology"/>
<keyword evidence="4 9" id="KW-0812">Transmembrane</keyword>
<dbReference type="Gene3D" id="1.10.287.950">
    <property type="entry name" value="Methyl-accepting chemotaxis protein"/>
    <property type="match status" value="1"/>
</dbReference>
<dbReference type="GO" id="GO:0004888">
    <property type="term" value="F:transmembrane signaling receptor activity"/>
    <property type="evidence" value="ECO:0007669"/>
    <property type="project" value="TreeGrafter"/>
</dbReference>
<evidence type="ECO:0000256" key="3">
    <source>
        <dbReference type="ARBA" id="ARBA00022500"/>
    </source>
</evidence>
<feature type="domain" description="Methyl-accepting transducer" evidence="10">
    <location>
        <begin position="403"/>
        <end position="618"/>
    </location>
</feature>
<dbReference type="InterPro" id="IPR004089">
    <property type="entry name" value="MCPsignal_dom"/>
</dbReference>
<reference evidence="12" key="1">
    <citation type="submission" date="2022-10" db="EMBL/GenBank/DDBJ databases">
        <authorList>
            <person name="Yu W.X."/>
        </authorList>
    </citation>
    <scope>NUCLEOTIDE SEQUENCE</scope>
    <source>
        <strain evidence="12">AAT</strain>
    </source>
</reference>
<evidence type="ECO:0000256" key="8">
    <source>
        <dbReference type="PROSITE-ProRule" id="PRU00284"/>
    </source>
</evidence>
<dbReference type="InterPro" id="IPR003660">
    <property type="entry name" value="HAMP_dom"/>
</dbReference>